<evidence type="ECO:0000259" key="15">
    <source>
        <dbReference type="PROSITE" id="PS50894"/>
    </source>
</evidence>
<dbReference type="EMBL" id="SSHH01000003">
    <property type="protein sequence ID" value="TIX49604.1"/>
    <property type="molecule type" value="Genomic_DNA"/>
</dbReference>
<dbReference type="SMART" id="SM00260">
    <property type="entry name" value="CheW"/>
    <property type="match status" value="1"/>
</dbReference>
<comment type="caution">
    <text evidence="16">The sequence shown here is derived from an EMBL/GenBank/DDBJ whole genome shotgun (WGS) entry which is preliminary data.</text>
</comment>
<keyword evidence="7" id="KW-0547">Nucleotide-binding</keyword>
<dbReference type="PROSITE" id="PS50851">
    <property type="entry name" value="CHEW"/>
    <property type="match status" value="1"/>
</dbReference>
<evidence type="ECO:0000256" key="6">
    <source>
        <dbReference type="ARBA" id="ARBA00022679"/>
    </source>
</evidence>
<keyword evidence="9" id="KW-0902">Two-component regulatory system</keyword>
<dbReference type="Gene3D" id="2.30.30.40">
    <property type="entry name" value="SH3 Domains"/>
    <property type="match status" value="1"/>
</dbReference>
<dbReference type="PROSITE" id="PS50109">
    <property type="entry name" value="HIS_KIN"/>
    <property type="match status" value="1"/>
</dbReference>
<dbReference type="InterPro" id="IPR051315">
    <property type="entry name" value="Bact_Chemotaxis_CheA"/>
</dbReference>
<keyword evidence="8" id="KW-0418">Kinase</keyword>
<evidence type="ECO:0000259" key="14">
    <source>
        <dbReference type="PROSITE" id="PS50851"/>
    </source>
</evidence>
<feature type="domain" description="CheW-like" evidence="14">
    <location>
        <begin position="430"/>
        <end position="567"/>
    </location>
</feature>
<dbReference type="InterPro" id="IPR036890">
    <property type="entry name" value="HATPase_C_sf"/>
</dbReference>
<dbReference type="InterPro" id="IPR005467">
    <property type="entry name" value="His_kinase_dom"/>
</dbReference>
<organism evidence="16 17">
    <name type="scientific">Alteraurantiacibacter aquimixticola</name>
    <dbReference type="NCBI Taxonomy" id="2489173"/>
    <lineage>
        <taxon>Bacteria</taxon>
        <taxon>Pseudomonadati</taxon>
        <taxon>Pseudomonadota</taxon>
        <taxon>Alphaproteobacteria</taxon>
        <taxon>Sphingomonadales</taxon>
        <taxon>Erythrobacteraceae</taxon>
        <taxon>Alteraurantiacibacter</taxon>
    </lineage>
</organism>
<feature type="domain" description="HPt" evidence="15">
    <location>
        <begin position="9"/>
        <end position="113"/>
    </location>
</feature>
<evidence type="ECO:0000256" key="3">
    <source>
        <dbReference type="ARBA" id="ARBA00021495"/>
    </source>
</evidence>
<dbReference type="InterPro" id="IPR004105">
    <property type="entry name" value="CheA-like_dim"/>
</dbReference>
<dbReference type="Pfam" id="PF02895">
    <property type="entry name" value="H-kinase_dim"/>
    <property type="match status" value="1"/>
</dbReference>
<dbReference type="SMART" id="SM00387">
    <property type="entry name" value="HATPase_c"/>
    <property type="match status" value="1"/>
</dbReference>
<gene>
    <name evidence="16" type="ORF">E5222_12270</name>
</gene>
<dbReference type="Gene3D" id="1.20.120.160">
    <property type="entry name" value="HPT domain"/>
    <property type="match status" value="1"/>
</dbReference>
<evidence type="ECO:0000256" key="8">
    <source>
        <dbReference type="ARBA" id="ARBA00022777"/>
    </source>
</evidence>
<dbReference type="InterPro" id="IPR036061">
    <property type="entry name" value="CheW-like_dom_sf"/>
</dbReference>
<dbReference type="SMART" id="SM00073">
    <property type="entry name" value="HPT"/>
    <property type="match status" value="1"/>
</dbReference>
<dbReference type="SMART" id="SM01231">
    <property type="entry name" value="H-kinase_dim"/>
    <property type="match status" value="1"/>
</dbReference>
<dbReference type="Pfam" id="PF02518">
    <property type="entry name" value="HATPase_c"/>
    <property type="match status" value="1"/>
</dbReference>
<dbReference type="SUPFAM" id="SSF50341">
    <property type="entry name" value="CheW-like"/>
    <property type="match status" value="1"/>
</dbReference>
<dbReference type="OrthoDB" id="9803176at2"/>
<name>A0A4T3EZN0_9SPHN</name>
<feature type="modified residue" description="Phosphohistidine" evidence="11">
    <location>
        <position position="56"/>
    </location>
</feature>
<keyword evidence="5 11" id="KW-0597">Phosphoprotein</keyword>
<evidence type="ECO:0000313" key="16">
    <source>
        <dbReference type="EMBL" id="TIX49604.1"/>
    </source>
</evidence>
<feature type="region of interest" description="Disordered" evidence="12">
    <location>
        <begin position="134"/>
        <end position="180"/>
    </location>
</feature>
<sequence length="715" mass="78553">MGRGRTHRDGLTMDELLGEFVAECHDLLETLAVEMVEWERDPSDQQRLDTVFRFFHTVKGNCGFFDFPRLEKLSHAAEDLLSDFRADRRKPDRAAVDAVLATIDKIRELVGIIDAGQPLPEDDDAELIAALRSEGEAPVAEDGEASDEVIEDTAEEPAPAAETTPKKDAAPSTPVTQQQRTIRLPVELLDRVMSGVSDMALARNELNRMIAMQVDDPQVQATFSRLSTLLDEMRDAIQRIRMQRVDTLFASFPRLVRDLSHELGKQVMVELESGDVELDRELIEVIRDPLMHLLRNAVDHGIESPAERLEAGKREIGMLHVSARQTGSEIRIGIVDDGRGIDTEKLVEKAIAKGIITAEEAEMMSERDKTALICEPGFSTAEKVTSISGRGVGMDVVRANIENIGGSLVIDTSPGSGTRMMLNVPMTLSIVPAITVRSGGRPFALPRSYVQEIVRVNADDSGRARMGGRDFITLDDKRMPCVELADILEMDSDLSELDERLFLIVRLVGGDAFALGVEEIVGLGELVIKPVAPMLQKTGFYVGITQMDDGSPVMALDVSGIARDAGMIGDVKKRVRVSEEAGKERAEVLHKGLLFEQFDGAMRLVAMDSIHRIERVASSQITPVDNGYRVAIDGSVMPVGGLLDEMPGRKRLELLHFHVGGRSIAHAFARMIDIVEFKAPTGGERDVVLVDEKPVRQLHPEQMADGLTAVVELES</sequence>
<dbReference type="InterPro" id="IPR003594">
    <property type="entry name" value="HATPase_dom"/>
</dbReference>
<evidence type="ECO:0000256" key="7">
    <source>
        <dbReference type="ARBA" id="ARBA00022741"/>
    </source>
</evidence>
<keyword evidence="4" id="KW-0145">Chemotaxis</keyword>
<keyword evidence="17" id="KW-1185">Reference proteome</keyword>
<dbReference type="CDD" id="cd00088">
    <property type="entry name" value="HPT"/>
    <property type="match status" value="1"/>
</dbReference>
<proteinExistence type="predicted"/>
<comment type="catalytic activity">
    <reaction evidence="1">
        <text>ATP + protein L-histidine = ADP + protein N-phospho-L-histidine.</text>
        <dbReference type="EC" id="2.7.13.3"/>
    </reaction>
</comment>
<dbReference type="SUPFAM" id="SSF47226">
    <property type="entry name" value="Histidine-containing phosphotransfer domain, HPT domain"/>
    <property type="match status" value="1"/>
</dbReference>
<keyword evidence="6" id="KW-0808">Transferase</keyword>
<dbReference type="InterPro" id="IPR002545">
    <property type="entry name" value="CheW-lke_dom"/>
</dbReference>
<dbReference type="Pfam" id="PF01627">
    <property type="entry name" value="Hpt"/>
    <property type="match status" value="1"/>
</dbReference>
<evidence type="ECO:0000256" key="1">
    <source>
        <dbReference type="ARBA" id="ARBA00000085"/>
    </source>
</evidence>
<feature type="compositionally biased region" description="Acidic residues" evidence="12">
    <location>
        <begin position="139"/>
        <end position="155"/>
    </location>
</feature>
<dbReference type="Pfam" id="PF01584">
    <property type="entry name" value="CheW"/>
    <property type="match status" value="1"/>
</dbReference>
<evidence type="ECO:0000259" key="13">
    <source>
        <dbReference type="PROSITE" id="PS50109"/>
    </source>
</evidence>
<dbReference type="InterPro" id="IPR036641">
    <property type="entry name" value="HPT_dom_sf"/>
</dbReference>
<dbReference type="GO" id="GO:0006935">
    <property type="term" value="P:chemotaxis"/>
    <property type="evidence" value="ECO:0007669"/>
    <property type="project" value="InterPro"/>
</dbReference>
<dbReference type="InterPro" id="IPR008207">
    <property type="entry name" value="Sig_transdc_His_kin_Hpt_dom"/>
</dbReference>
<evidence type="ECO:0000256" key="9">
    <source>
        <dbReference type="ARBA" id="ARBA00023012"/>
    </source>
</evidence>
<dbReference type="AlphaFoldDB" id="A0A4T3EZN0"/>
<dbReference type="SUPFAM" id="SSF55874">
    <property type="entry name" value="ATPase domain of HSP90 chaperone/DNA topoisomerase II/histidine kinase"/>
    <property type="match status" value="1"/>
</dbReference>
<comment type="function">
    <text evidence="10">Involved in the transmission of sensory signals from the chemoreceptors to the flagellar motors. CheA is autophosphorylated; it can transfer its phosphate group to either CheB or CheY.</text>
</comment>
<evidence type="ECO:0000256" key="11">
    <source>
        <dbReference type="PROSITE-ProRule" id="PRU00110"/>
    </source>
</evidence>
<dbReference type="PRINTS" id="PR00344">
    <property type="entry name" value="BCTRLSENSOR"/>
</dbReference>
<evidence type="ECO:0000256" key="10">
    <source>
        <dbReference type="ARBA" id="ARBA00035100"/>
    </source>
</evidence>
<dbReference type="Gene3D" id="3.30.565.10">
    <property type="entry name" value="Histidine kinase-like ATPase, C-terminal domain"/>
    <property type="match status" value="1"/>
</dbReference>
<feature type="domain" description="Histidine kinase" evidence="13">
    <location>
        <begin position="177"/>
        <end position="428"/>
    </location>
</feature>
<reference evidence="16 17" key="1">
    <citation type="submission" date="2019-04" db="EMBL/GenBank/DDBJ databases">
        <title>Altererythrobacter aquimixticola sp. nov., isolated from sediment of junction between the ocean and a freshwater spring.</title>
        <authorList>
            <person name="Yoon J.-H."/>
        </authorList>
    </citation>
    <scope>NUCLEOTIDE SEQUENCE [LARGE SCALE GENOMIC DNA]</scope>
    <source>
        <strain evidence="16 17">SSKS-13</strain>
    </source>
</reference>
<accession>A0A4T3EZN0</accession>
<evidence type="ECO:0000256" key="4">
    <source>
        <dbReference type="ARBA" id="ARBA00022500"/>
    </source>
</evidence>
<dbReference type="Proteomes" id="UP000309389">
    <property type="component" value="Unassembled WGS sequence"/>
</dbReference>
<dbReference type="PANTHER" id="PTHR43395:SF10">
    <property type="entry name" value="CHEMOTAXIS PROTEIN CHEA"/>
    <property type="match status" value="1"/>
</dbReference>
<dbReference type="GO" id="GO:0000155">
    <property type="term" value="F:phosphorelay sensor kinase activity"/>
    <property type="evidence" value="ECO:0007669"/>
    <property type="project" value="InterPro"/>
</dbReference>
<dbReference type="FunFam" id="3.30.565.10:FF:000016">
    <property type="entry name" value="Chemotaxis protein CheA, putative"/>
    <property type="match status" value="1"/>
</dbReference>
<dbReference type="GO" id="GO:0005737">
    <property type="term" value="C:cytoplasm"/>
    <property type="evidence" value="ECO:0007669"/>
    <property type="project" value="InterPro"/>
</dbReference>
<dbReference type="PANTHER" id="PTHR43395">
    <property type="entry name" value="SENSOR HISTIDINE KINASE CHEA"/>
    <property type="match status" value="1"/>
</dbReference>
<evidence type="ECO:0000313" key="17">
    <source>
        <dbReference type="Proteomes" id="UP000309389"/>
    </source>
</evidence>
<evidence type="ECO:0000256" key="2">
    <source>
        <dbReference type="ARBA" id="ARBA00012438"/>
    </source>
</evidence>
<protein>
    <recommendedName>
        <fullName evidence="3">Chemotaxis protein CheA</fullName>
        <ecNumber evidence="2">2.7.13.3</ecNumber>
    </recommendedName>
</protein>
<evidence type="ECO:0000256" key="5">
    <source>
        <dbReference type="ARBA" id="ARBA00022553"/>
    </source>
</evidence>
<dbReference type="EC" id="2.7.13.3" evidence="2"/>
<evidence type="ECO:0000256" key="12">
    <source>
        <dbReference type="SAM" id="MobiDB-lite"/>
    </source>
</evidence>
<dbReference type="InterPro" id="IPR004358">
    <property type="entry name" value="Sig_transdc_His_kin-like_C"/>
</dbReference>
<dbReference type="PROSITE" id="PS50894">
    <property type="entry name" value="HPT"/>
    <property type="match status" value="1"/>
</dbReference>